<reference evidence="1 2" key="1">
    <citation type="submission" date="2016-02" db="EMBL/GenBank/DDBJ databases">
        <authorList>
            <person name="Teng J.L."/>
            <person name="Tang Y."/>
            <person name="Huang Y."/>
            <person name="Guo F."/>
            <person name="Wei W."/>
            <person name="Chen J.H."/>
            <person name="Wong S.Y."/>
            <person name="Lau S.K."/>
            <person name="Woo P.C."/>
        </authorList>
    </citation>
    <scope>NUCLEOTIDE SEQUENCE [LARGE SCALE GENOMIC DNA]</scope>
    <source>
        <strain evidence="1 2">JCM 13375</strain>
    </source>
</reference>
<proteinExistence type="predicted"/>
<dbReference type="Proteomes" id="UP000070409">
    <property type="component" value="Unassembled WGS sequence"/>
</dbReference>
<evidence type="ECO:0000313" key="2">
    <source>
        <dbReference type="Proteomes" id="UP000070409"/>
    </source>
</evidence>
<accession>A0A137ZHX1</accession>
<organism evidence="1 2">
    <name type="scientific">Tsukamurella pseudospumae</name>
    <dbReference type="NCBI Taxonomy" id="239498"/>
    <lineage>
        <taxon>Bacteria</taxon>
        <taxon>Bacillati</taxon>
        <taxon>Actinomycetota</taxon>
        <taxon>Actinomycetes</taxon>
        <taxon>Mycobacteriales</taxon>
        <taxon>Tsukamurellaceae</taxon>
        <taxon>Tsukamurella</taxon>
    </lineage>
</organism>
<comment type="caution">
    <text evidence="1">The sequence shown here is derived from an EMBL/GenBank/DDBJ whole genome shotgun (WGS) entry which is preliminary data.</text>
</comment>
<dbReference type="EMBL" id="LSRE01000016">
    <property type="protein sequence ID" value="KXO97757.1"/>
    <property type="molecule type" value="Genomic_DNA"/>
</dbReference>
<evidence type="ECO:0000313" key="1">
    <source>
        <dbReference type="EMBL" id="KXO97757.1"/>
    </source>
</evidence>
<sequence>MTITYRGRDALVDVDPEAGTATVTPTRTGTSWTVGLREIEAVGVRCSTLLKRGRGDTEVAGARAGVEVAHDSSPNSVTQLHAVPRGEDEDSIAIAAAPGGVGIPTVTLDGKDRPMKVGKLSMWGGGLD</sequence>
<gene>
    <name evidence="1" type="ORF">AXK61_21280</name>
</gene>
<protein>
    <submittedName>
        <fullName evidence="1">Uncharacterized protein</fullName>
    </submittedName>
</protein>
<name>A0A137ZHX1_9ACTN</name>
<keyword evidence="2" id="KW-1185">Reference proteome</keyword>
<dbReference type="RefSeq" id="WP_068745703.1">
    <property type="nucleotide sequence ID" value="NZ_LSRE01000016.1"/>
</dbReference>